<evidence type="ECO:0000313" key="1">
    <source>
        <dbReference type="EMBL" id="CAE6384950.1"/>
    </source>
</evidence>
<accession>A0A8H2WHJ1</accession>
<sequence length="351" mass="39175">MTSYAQRQVSLDCNAKFVVYSLLSGFGPITERERDATRFIIGVLPSCINDRRLVRVPITNDAYTLAQLYLRELRVMASRHSYVHEGTLRNPKQAAAILNVIVSPLLSHLSREERKYLLGSIGDAETLLSNPLDLLNELTAAWKIHHLELFTNWRSLPISGVEQYAFGVRLPVPLSLEEVLTPLPYPPKVSRNTRTRAMRCEKAVGLYANPALCDRRNQLRKPMDLQPATHFIPSKRTKGSELKALDSMPRRFILPDLQYAQSSSDSSSISTDDCGFGSLSSRSSSPLTTDEVFEESTWDLVEDGSDIELECACLQEHVCGAYGTDRGSLEEPIESAVEWEVLFSIGVVAAQ</sequence>
<dbReference type="EMBL" id="CAJMWS010000239">
    <property type="protein sequence ID" value="CAE6384950.1"/>
    <property type="molecule type" value="Genomic_DNA"/>
</dbReference>
<proteinExistence type="predicted"/>
<reference evidence="1" key="1">
    <citation type="submission" date="2021-01" db="EMBL/GenBank/DDBJ databases">
        <authorList>
            <person name="Kaushik A."/>
        </authorList>
    </citation>
    <scope>NUCLEOTIDE SEQUENCE</scope>
    <source>
        <strain evidence="1">AG1-1C</strain>
    </source>
</reference>
<comment type="caution">
    <text evidence="1">The sequence shown here is derived from an EMBL/GenBank/DDBJ whole genome shotgun (WGS) entry which is preliminary data.</text>
</comment>
<dbReference type="AlphaFoldDB" id="A0A8H2WHJ1"/>
<protein>
    <submittedName>
        <fullName evidence="1">Uncharacterized protein</fullName>
    </submittedName>
</protein>
<dbReference type="Proteomes" id="UP000663846">
    <property type="component" value="Unassembled WGS sequence"/>
</dbReference>
<evidence type="ECO:0000313" key="2">
    <source>
        <dbReference type="Proteomes" id="UP000663846"/>
    </source>
</evidence>
<organism evidence="1 2">
    <name type="scientific">Rhizoctonia solani</name>
    <dbReference type="NCBI Taxonomy" id="456999"/>
    <lineage>
        <taxon>Eukaryota</taxon>
        <taxon>Fungi</taxon>
        <taxon>Dikarya</taxon>
        <taxon>Basidiomycota</taxon>
        <taxon>Agaricomycotina</taxon>
        <taxon>Agaricomycetes</taxon>
        <taxon>Cantharellales</taxon>
        <taxon>Ceratobasidiaceae</taxon>
        <taxon>Rhizoctonia</taxon>
    </lineage>
</organism>
<name>A0A8H2WHJ1_9AGAM</name>
<gene>
    <name evidence="1" type="ORF">RDB_LOCUS38200</name>
</gene>